<evidence type="ECO:0000313" key="13">
    <source>
        <dbReference type="Proteomes" id="UP000248745"/>
    </source>
</evidence>
<feature type="domain" description="Methylguanine DNA methyltransferase ribonuclease-like" evidence="11">
    <location>
        <begin position="11"/>
        <end position="81"/>
    </location>
</feature>
<evidence type="ECO:0000256" key="4">
    <source>
        <dbReference type="ARBA" id="ARBA00022603"/>
    </source>
</evidence>
<evidence type="ECO:0000256" key="7">
    <source>
        <dbReference type="ARBA" id="ARBA00023204"/>
    </source>
</evidence>
<dbReference type="CDD" id="cd06445">
    <property type="entry name" value="ATase"/>
    <property type="match status" value="1"/>
</dbReference>
<feature type="active site" description="Nucleophile; methyl group acceptor" evidence="9">
    <location>
        <position position="136"/>
    </location>
</feature>
<evidence type="ECO:0000256" key="9">
    <source>
        <dbReference type="HAMAP-Rule" id="MF_00772"/>
    </source>
</evidence>
<keyword evidence="3 9" id="KW-0963">Cytoplasm</keyword>
<dbReference type="SUPFAM" id="SSF46767">
    <property type="entry name" value="Methylated DNA-protein cysteine methyltransferase, C-terminal domain"/>
    <property type="match status" value="1"/>
</dbReference>
<sequence length="172" mass="19204">MQTEENKRLTYKDMPSPVGCLRLIASEAGLTAVLWEGENYQRTKLIDPERDDNNSILLQTEQQLDGYFRKERVEFDLPLDFKGTEFQVKVWQALLEIPYGATKTYGELARLLGDLKAVRAVGGALNKNPISIIVPCHRIVGTSGKLVGFAGGLENKAMLLELESGHRAPKLF</sequence>
<dbReference type="PANTHER" id="PTHR10815">
    <property type="entry name" value="METHYLATED-DNA--PROTEIN-CYSTEINE METHYLTRANSFERASE"/>
    <property type="match status" value="1"/>
</dbReference>
<keyword evidence="13" id="KW-1185">Reference proteome</keyword>
<evidence type="ECO:0000256" key="3">
    <source>
        <dbReference type="ARBA" id="ARBA00022490"/>
    </source>
</evidence>
<comment type="function">
    <text evidence="9">Involved in the cellular defense against the biological effects of O6-methylguanine (O6-MeG) and O4-methylthymine (O4-MeT) in DNA. Repairs the methylated nucleobase in DNA by stoichiometrically transferring the methyl group to a cysteine residue in the enzyme. This is a suicide reaction: the enzyme is irreversibly inactivated.</text>
</comment>
<name>A0A2W2BBU6_9BACT</name>
<keyword evidence="6 9" id="KW-0227">DNA damage</keyword>
<comment type="catalytic activity">
    <reaction evidence="8 9">
        <text>a 6-O-methyl-2'-deoxyguanosine in DNA + L-cysteinyl-[protein] = S-methyl-L-cysteinyl-[protein] + a 2'-deoxyguanosine in DNA</text>
        <dbReference type="Rhea" id="RHEA:24000"/>
        <dbReference type="Rhea" id="RHEA-COMP:10131"/>
        <dbReference type="Rhea" id="RHEA-COMP:10132"/>
        <dbReference type="Rhea" id="RHEA-COMP:11367"/>
        <dbReference type="Rhea" id="RHEA-COMP:11368"/>
        <dbReference type="ChEBI" id="CHEBI:29950"/>
        <dbReference type="ChEBI" id="CHEBI:82612"/>
        <dbReference type="ChEBI" id="CHEBI:85445"/>
        <dbReference type="ChEBI" id="CHEBI:85448"/>
        <dbReference type="EC" id="2.1.1.63"/>
    </reaction>
</comment>
<dbReference type="GO" id="GO:0032259">
    <property type="term" value="P:methylation"/>
    <property type="evidence" value="ECO:0007669"/>
    <property type="project" value="UniProtKB-KW"/>
</dbReference>
<feature type="domain" description="Methylated-DNA-[protein]-cysteine S-methyltransferase DNA binding" evidence="10">
    <location>
        <begin position="85"/>
        <end position="164"/>
    </location>
</feature>
<comment type="subcellular location">
    <subcellularLocation>
        <location evidence="9">Cytoplasm</location>
    </subcellularLocation>
</comment>
<dbReference type="NCBIfam" id="TIGR00589">
    <property type="entry name" value="ogt"/>
    <property type="match status" value="1"/>
</dbReference>
<evidence type="ECO:0000256" key="1">
    <source>
        <dbReference type="ARBA" id="ARBA00001286"/>
    </source>
</evidence>
<dbReference type="AlphaFoldDB" id="A0A2W2BBU6"/>
<comment type="similarity">
    <text evidence="2 9">Belongs to the MGMT family.</text>
</comment>
<keyword evidence="7 9" id="KW-0234">DNA repair</keyword>
<comment type="miscellaneous">
    <text evidence="9">This enzyme catalyzes only one turnover and therefore is not strictly catalytic. According to one definition, an enzyme is a biocatalyst that acts repeatedly and over many reaction cycles.</text>
</comment>
<dbReference type="Proteomes" id="UP000248745">
    <property type="component" value="Unassembled WGS sequence"/>
</dbReference>
<dbReference type="GO" id="GO:0003908">
    <property type="term" value="F:methylated-DNA-[protein]-cysteine S-methyltransferase activity"/>
    <property type="evidence" value="ECO:0007669"/>
    <property type="project" value="UniProtKB-UniRule"/>
</dbReference>
<dbReference type="InterPro" id="IPR036631">
    <property type="entry name" value="MGMT_N_sf"/>
</dbReference>
<gene>
    <name evidence="12" type="ORF">DN068_20250</name>
</gene>
<evidence type="ECO:0000313" key="12">
    <source>
        <dbReference type="EMBL" id="PZF71136.1"/>
    </source>
</evidence>
<dbReference type="InterPro" id="IPR001497">
    <property type="entry name" value="MethylDNA_cys_MeTrfase_AS"/>
</dbReference>
<accession>A0A2W2BBU6</accession>
<dbReference type="InterPro" id="IPR036217">
    <property type="entry name" value="MethylDNA_cys_MeTrfase_DNAb"/>
</dbReference>
<evidence type="ECO:0000256" key="5">
    <source>
        <dbReference type="ARBA" id="ARBA00022679"/>
    </source>
</evidence>
<comment type="caution">
    <text evidence="12">The sequence shown here is derived from an EMBL/GenBank/DDBJ whole genome shotgun (WGS) entry which is preliminary data.</text>
</comment>
<evidence type="ECO:0000256" key="6">
    <source>
        <dbReference type="ARBA" id="ARBA00022763"/>
    </source>
</evidence>
<dbReference type="InterPro" id="IPR008332">
    <property type="entry name" value="MethylG_MeTrfase_N"/>
</dbReference>
<dbReference type="InterPro" id="IPR036388">
    <property type="entry name" value="WH-like_DNA-bd_sf"/>
</dbReference>
<keyword evidence="4 9" id="KW-0489">Methyltransferase</keyword>
<reference evidence="12 13" key="1">
    <citation type="submission" date="2018-06" db="EMBL/GenBank/DDBJ databases">
        <title>Mucibacter soli gen. nov., sp. nov., a new member of the family Chitinophagaceae producing mucin.</title>
        <authorList>
            <person name="Kim M.-K."/>
            <person name="Park S."/>
            <person name="Kim T.-S."/>
            <person name="Joung Y."/>
            <person name="Han J.-H."/>
            <person name="Kim S.B."/>
        </authorList>
    </citation>
    <scope>NUCLEOTIDE SEQUENCE [LARGE SCALE GENOMIC DNA]</scope>
    <source>
        <strain evidence="12 13">R1-15</strain>
    </source>
</reference>
<keyword evidence="5 9" id="KW-0808">Transferase</keyword>
<dbReference type="GO" id="GO:0005737">
    <property type="term" value="C:cytoplasm"/>
    <property type="evidence" value="ECO:0007669"/>
    <property type="project" value="UniProtKB-SubCell"/>
</dbReference>
<dbReference type="HAMAP" id="MF_00772">
    <property type="entry name" value="OGT"/>
    <property type="match status" value="1"/>
</dbReference>
<proteinExistence type="inferred from homology"/>
<dbReference type="GO" id="GO:0006307">
    <property type="term" value="P:DNA alkylation repair"/>
    <property type="evidence" value="ECO:0007669"/>
    <property type="project" value="UniProtKB-UniRule"/>
</dbReference>
<dbReference type="Pfam" id="PF01035">
    <property type="entry name" value="DNA_binding_1"/>
    <property type="match status" value="1"/>
</dbReference>
<evidence type="ECO:0000259" key="11">
    <source>
        <dbReference type="Pfam" id="PF02870"/>
    </source>
</evidence>
<dbReference type="EMBL" id="QKTW01000027">
    <property type="protein sequence ID" value="PZF71136.1"/>
    <property type="molecule type" value="Genomic_DNA"/>
</dbReference>
<dbReference type="PROSITE" id="PS00374">
    <property type="entry name" value="MGMT"/>
    <property type="match status" value="1"/>
</dbReference>
<evidence type="ECO:0000256" key="8">
    <source>
        <dbReference type="ARBA" id="ARBA00049348"/>
    </source>
</evidence>
<dbReference type="PANTHER" id="PTHR10815:SF5">
    <property type="entry name" value="METHYLATED-DNA--PROTEIN-CYSTEINE METHYLTRANSFERASE"/>
    <property type="match status" value="1"/>
</dbReference>
<dbReference type="Gene3D" id="1.10.10.10">
    <property type="entry name" value="Winged helix-like DNA-binding domain superfamily/Winged helix DNA-binding domain"/>
    <property type="match status" value="1"/>
</dbReference>
<evidence type="ECO:0000256" key="2">
    <source>
        <dbReference type="ARBA" id="ARBA00008711"/>
    </source>
</evidence>
<organism evidence="12 13">
    <name type="scientific">Taibaiella soli</name>
    <dbReference type="NCBI Taxonomy" id="1649169"/>
    <lineage>
        <taxon>Bacteria</taxon>
        <taxon>Pseudomonadati</taxon>
        <taxon>Bacteroidota</taxon>
        <taxon>Chitinophagia</taxon>
        <taxon>Chitinophagales</taxon>
        <taxon>Chitinophagaceae</taxon>
        <taxon>Taibaiella</taxon>
    </lineage>
</organism>
<protein>
    <recommendedName>
        <fullName evidence="9">Methylated-DNA--protein-cysteine methyltransferase</fullName>
        <ecNumber evidence="9">2.1.1.63</ecNumber>
    </recommendedName>
    <alternativeName>
        <fullName evidence="9">6-O-methylguanine-DNA methyltransferase</fullName>
        <shortName evidence="9">MGMT</shortName>
    </alternativeName>
    <alternativeName>
        <fullName evidence="9">O-6-methylguanine-DNA-alkyltransferase</fullName>
    </alternativeName>
</protein>
<evidence type="ECO:0000259" key="10">
    <source>
        <dbReference type="Pfam" id="PF01035"/>
    </source>
</evidence>
<dbReference type="InterPro" id="IPR014048">
    <property type="entry name" value="MethylDNA_cys_MeTrfase_DNA-bd"/>
</dbReference>
<dbReference type="OrthoDB" id="9802228at2"/>
<dbReference type="SUPFAM" id="SSF53155">
    <property type="entry name" value="Methylated DNA-protein cysteine methyltransferase domain"/>
    <property type="match status" value="1"/>
</dbReference>
<dbReference type="FunFam" id="1.10.10.10:FF:000214">
    <property type="entry name" value="Methylated-DNA--protein-cysteine methyltransferase"/>
    <property type="match status" value="1"/>
</dbReference>
<comment type="catalytic activity">
    <reaction evidence="1 9">
        <text>a 4-O-methyl-thymidine in DNA + L-cysteinyl-[protein] = a thymidine in DNA + S-methyl-L-cysteinyl-[protein]</text>
        <dbReference type="Rhea" id="RHEA:53428"/>
        <dbReference type="Rhea" id="RHEA-COMP:10131"/>
        <dbReference type="Rhea" id="RHEA-COMP:10132"/>
        <dbReference type="Rhea" id="RHEA-COMP:13555"/>
        <dbReference type="Rhea" id="RHEA-COMP:13556"/>
        <dbReference type="ChEBI" id="CHEBI:29950"/>
        <dbReference type="ChEBI" id="CHEBI:82612"/>
        <dbReference type="ChEBI" id="CHEBI:137386"/>
        <dbReference type="ChEBI" id="CHEBI:137387"/>
        <dbReference type="EC" id="2.1.1.63"/>
    </reaction>
</comment>
<dbReference type="Pfam" id="PF02870">
    <property type="entry name" value="Methyltransf_1N"/>
    <property type="match status" value="1"/>
</dbReference>
<dbReference type="EC" id="2.1.1.63" evidence="9"/>
<dbReference type="InterPro" id="IPR023546">
    <property type="entry name" value="MGMT"/>
</dbReference>
<dbReference type="Gene3D" id="3.30.160.70">
    <property type="entry name" value="Methylated DNA-protein cysteine methyltransferase domain"/>
    <property type="match status" value="1"/>
</dbReference>